<comment type="cofactor">
    <cofactor evidence="1">
        <name>Mg(2+)</name>
        <dbReference type="ChEBI" id="CHEBI:18420"/>
    </cofactor>
</comment>
<feature type="chain" id="PRO_5009128708" description="diguanylate cyclase" evidence="5">
    <location>
        <begin position="34"/>
        <end position="721"/>
    </location>
</feature>
<dbReference type="PROSITE" id="PS50887">
    <property type="entry name" value="GGDEF"/>
    <property type="match status" value="1"/>
</dbReference>
<dbReference type="Gene3D" id="3.30.70.270">
    <property type="match status" value="1"/>
</dbReference>
<dbReference type="AlphaFoldDB" id="A0A1E3GUQ8"/>
<feature type="transmembrane region" description="Helical" evidence="4">
    <location>
        <begin position="193"/>
        <end position="212"/>
    </location>
</feature>
<evidence type="ECO:0000256" key="5">
    <source>
        <dbReference type="SAM" id="SignalP"/>
    </source>
</evidence>
<sequence length="721" mass="82475">MSDTPIQKNLLSGRFARLLLLAFLAMSQGLVFAAASLQYDLQDWQYRWGDSPFIEGQPEWTMPDQLNHTDWQTIAQPLYPPDRQDRHNIWYRTTLPDIRMIDPVVFVSSINLIAEVYLDQQLVYRFGEFDAEGKGDYAGWPWHIIGLPDDFAGRTLYFRVYSDYTDIGLWGEKKLLERSSAFLNILNNSHSDLIIAAFFFFIALLAFAFSVMRGDNREFIYLGLFSLASAGNLLGESQALQLLIYAPLAKTYLAAISYFSIPIFIALILNYWLAEKTGKLMLRIAQMHIAYVLLCLMLSLLGIWHLAFFYPVFDVLFIITLMIMAWFCIHYFTAMNTEQRMVMGAFGIYAVFFLIDMVVAHGLVPWFNFPLAYGGLIFALVLVIISLRQYRQTQQALGDLNLLLEQRVTERTASLQNYVELEQQRANQLALVNEFSLRLETLISRLQPSQSLQEAGNIICQDLHKVFAPIQLQVTLFNEFADLSPSAGMNNKYLIDIEDLQFGKQTFITFDLLDISAETLETRQSIEQFISRAIDRLSVTLSGVKLREQLHVMSFEDALTGLKNRRFFDEALQRELHLAERHQQAISLLICDIDHFKQFNDLHGHEAGDMALRAVASLMLEHFRETDIPCRYGGEEFVVLMPSANVEDALERAKSLLEKIASNPIVYQQNDLGRLTISIGISSWDGKDKIPDLLVQYADKALYRAKQAGRNRVEVAARSEP</sequence>
<dbReference type="GO" id="GO:0043709">
    <property type="term" value="P:cell adhesion involved in single-species biofilm formation"/>
    <property type="evidence" value="ECO:0007669"/>
    <property type="project" value="TreeGrafter"/>
</dbReference>
<gene>
    <name evidence="7" type="primary">pleD_2</name>
    <name evidence="7" type="ORF">A9E74_00638</name>
</gene>
<dbReference type="InterPro" id="IPR029787">
    <property type="entry name" value="Nucleotide_cyclase"/>
</dbReference>
<dbReference type="EC" id="2.7.7.65" evidence="2"/>
<dbReference type="STRING" id="291169.A9E74_00638"/>
<evidence type="ECO:0000259" key="6">
    <source>
        <dbReference type="PROSITE" id="PS50887"/>
    </source>
</evidence>
<feature type="transmembrane region" description="Helical" evidence="4">
    <location>
        <begin position="252"/>
        <end position="273"/>
    </location>
</feature>
<dbReference type="InterPro" id="IPR050469">
    <property type="entry name" value="Diguanylate_Cyclase"/>
</dbReference>
<dbReference type="InterPro" id="IPR000160">
    <property type="entry name" value="GGDEF_dom"/>
</dbReference>
<dbReference type="FunFam" id="3.30.70.270:FF:000001">
    <property type="entry name" value="Diguanylate cyclase domain protein"/>
    <property type="match status" value="1"/>
</dbReference>
<keyword evidence="5" id="KW-0732">Signal</keyword>
<accession>A0A1E3GUQ8</accession>
<comment type="catalytic activity">
    <reaction evidence="3">
        <text>2 GTP = 3',3'-c-di-GMP + 2 diphosphate</text>
        <dbReference type="Rhea" id="RHEA:24898"/>
        <dbReference type="ChEBI" id="CHEBI:33019"/>
        <dbReference type="ChEBI" id="CHEBI:37565"/>
        <dbReference type="ChEBI" id="CHEBI:58805"/>
        <dbReference type="EC" id="2.7.7.65"/>
    </reaction>
</comment>
<dbReference type="GO" id="GO:0005886">
    <property type="term" value="C:plasma membrane"/>
    <property type="evidence" value="ECO:0007669"/>
    <property type="project" value="TreeGrafter"/>
</dbReference>
<dbReference type="PANTHER" id="PTHR45138">
    <property type="entry name" value="REGULATORY COMPONENTS OF SENSORY TRANSDUCTION SYSTEM"/>
    <property type="match status" value="1"/>
</dbReference>
<keyword evidence="4" id="KW-1133">Transmembrane helix</keyword>
<feature type="domain" description="GGDEF" evidence="6">
    <location>
        <begin position="584"/>
        <end position="718"/>
    </location>
</feature>
<dbReference type="Proteomes" id="UP000094379">
    <property type="component" value="Unassembled WGS sequence"/>
</dbReference>
<dbReference type="PATRIC" id="fig|291169.3.peg.640"/>
<feature type="transmembrane region" description="Helical" evidence="4">
    <location>
        <begin position="285"/>
        <end position="309"/>
    </location>
</feature>
<evidence type="ECO:0000313" key="8">
    <source>
        <dbReference type="Proteomes" id="UP000094379"/>
    </source>
</evidence>
<dbReference type="SMART" id="SM00267">
    <property type="entry name" value="GGDEF"/>
    <property type="match status" value="1"/>
</dbReference>
<dbReference type="Pfam" id="PF00990">
    <property type="entry name" value="GGDEF"/>
    <property type="match status" value="1"/>
</dbReference>
<organism evidence="7 8">
    <name type="scientific">Methylophaga muralis</name>
    <dbReference type="NCBI Taxonomy" id="291169"/>
    <lineage>
        <taxon>Bacteria</taxon>
        <taxon>Pseudomonadati</taxon>
        <taxon>Pseudomonadota</taxon>
        <taxon>Gammaproteobacteria</taxon>
        <taxon>Thiotrichales</taxon>
        <taxon>Piscirickettsiaceae</taxon>
        <taxon>Methylophaga</taxon>
    </lineage>
</organism>
<protein>
    <recommendedName>
        <fullName evidence="2">diguanylate cyclase</fullName>
        <ecNumber evidence="2">2.7.7.65</ecNumber>
    </recommendedName>
</protein>
<dbReference type="InterPro" id="IPR043128">
    <property type="entry name" value="Rev_trsase/Diguanyl_cyclase"/>
</dbReference>
<keyword evidence="4" id="KW-0812">Transmembrane</keyword>
<dbReference type="CDD" id="cd01949">
    <property type="entry name" value="GGDEF"/>
    <property type="match status" value="1"/>
</dbReference>
<feature type="transmembrane region" description="Helical" evidence="4">
    <location>
        <begin position="346"/>
        <end position="364"/>
    </location>
</feature>
<dbReference type="EMBL" id="MCRI01000003">
    <property type="protein sequence ID" value="ODN67802.1"/>
    <property type="molecule type" value="Genomic_DNA"/>
</dbReference>
<proteinExistence type="predicted"/>
<keyword evidence="8" id="KW-1185">Reference proteome</keyword>
<feature type="transmembrane region" description="Helical" evidence="4">
    <location>
        <begin position="370"/>
        <end position="387"/>
    </location>
</feature>
<keyword evidence="4" id="KW-0472">Membrane</keyword>
<comment type="caution">
    <text evidence="7">The sequence shown here is derived from an EMBL/GenBank/DDBJ whole genome shotgun (WGS) entry which is preliminary data.</text>
</comment>
<evidence type="ECO:0000256" key="3">
    <source>
        <dbReference type="ARBA" id="ARBA00034247"/>
    </source>
</evidence>
<dbReference type="PANTHER" id="PTHR45138:SF9">
    <property type="entry name" value="DIGUANYLATE CYCLASE DGCM-RELATED"/>
    <property type="match status" value="1"/>
</dbReference>
<dbReference type="GO" id="GO:1902201">
    <property type="term" value="P:negative regulation of bacterial-type flagellum-dependent cell motility"/>
    <property type="evidence" value="ECO:0007669"/>
    <property type="project" value="TreeGrafter"/>
</dbReference>
<dbReference type="GO" id="GO:0052621">
    <property type="term" value="F:diguanylate cyclase activity"/>
    <property type="evidence" value="ECO:0007669"/>
    <property type="project" value="UniProtKB-EC"/>
</dbReference>
<evidence type="ECO:0000313" key="7">
    <source>
        <dbReference type="EMBL" id="ODN67802.1"/>
    </source>
</evidence>
<feature type="signal peptide" evidence="5">
    <location>
        <begin position="1"/>
        <end position="33"/>
    </location>
</feature>
<dbReference type="SUPFAM" id="SSF55073">
    <property type="entry name" value="Nucleotide cyclase"/>
    <property type="match status" value="1"/>
</dbReference>
<reference evidence="7 8" key="1">
    <citation type="submission" date="2016-07" db="EMBL/GenBank/DDBJ databases">
        <title>Draft Genome Sequence of Methylophaga muralis Bur 1.</title>
        <authorList>
            <person name="Vasilenko O.V."/>
            <person name="Doronina N.V."/>
            <person name="Shmareva M.N."/>
            <person name="Tarlachkov S.V."/>
            <person name="Mustakhimov I."/>
            <person name="Trotsenko Y.A."/>
        </authorList>
    </citation>
    <scope>NUCLEOTIDE SEQUENCE [LARGE SCALE GENOMIC DNA]</scope>
    <source>
        <strain evidence="7 8">Bur 1</strain>
    </source>
</reference>
<name>A0A1E3GUQ8_9GAMM</name>
<evidence type="ECO:0000256" key="4">
    <source>
        <dbReference type="SAM" id="Phobius"/>
    </source>
</evidence>
<evidence type="ECO:0000256" key="2">
    <source>
        <dbReference type="ARBA" id="ARBA00012528"/>
    </source>
</evidence>
<dbReference type="NCBIfam" id="TIGR00254">
    <property type="entry name" value="GGDEF"/>
    <property type="match status" value="1"/>
</dbReference>
<feature type="transmembrane region" description="Helical" evidence="4">
    <location>
        <begin position="315"/>
        <end position="334"/>
    </location>
</feature>
<evidence type="ECO:0000256" key="1">
    <source>
        <dbReference type="ARBA" id="ARBA00001946"/>
    </source>
</evidence>
<dbReference type="RefSeq" id="WP_069295177.1">
    <property type="nucleotide sequence ID" value="NZ_MCRI01000003.1"/>
</dbReference>